<evidence type="ECO:0000313" key="2">
    <source>
        <dbReference type="Proteomes" id="UP000748025"/>
    </source>
</evidence>
<dbReference type="Proteomes" id="UP000748025">
    <property type="component" value="Unassembled WGS sequence"/>
</dbReference>
<protein>
    <submittedName>
        <fullName evidence="1">Uncharacterized protein</fullName>
    </submittedName>
</protein>
<accession>A0A9P7NGD4</accession>
<dbReference type="OrthoDB" id="5428038at2759"/>
<name>A0A9P7NGD4_9HYPO</name>
<comment type="caution">
    <text evidence="1">The sequence shown here is derived from an EMBL/GenBank/DDBJ whole genome shotgun (WGS) entry which is preliminary data.</text>
</comment>
<dbReference type="AlphaFoldDB" id="A0A9P7NGD4"/>
<organism evidence="1 2">
    <name type="scientific">Claviceps pusilla</name>
    <dbReference type="NCBI Taxonomy" id="123648"/>
    <lineage>
        <taxon>Eukaryota</taxon>
        <taxon>Fungi</taxon>
        <taxon>Dikarya</taxon>
        <taxon>Ascomycota</taxon>
        <taxon>Pezizomycotina</taxon>
        <taxon>Sordariomycetes</taxon>
        <taxon>Hypocreomycetidae</taxon>
        <taxon>Hypocreales</taxon>
        <taxon>Clavicipitaceae</taxon>
        <taxon>Claviceps</taxon>
    </lineage>
</organism>
<sequence>MPPRSPAMRRRTAPCRAAHVSNIGIWITDAMLIQAIETYQRAVSETSRQFNSYSGPLESRRRASRRHMTGLMPTSHTFPPIWQLDVASDRLQWEAPTSQEHRRQKRDQLSVSGIFNTVIGWLENQASTGKCFHGNATPVSPPDTASNVVRSEALAVESCSTESTATAEQEARQPAPCSMLPEEIVLLRSSILNMHDIKDETHFFGELYRAAKVCKRCLRRRIGGSDLSADGLVAALEPLDATSRSCIPTAEMANKISAMIRRGILYAMADVHGQNPVAISPQLWLAFVDNLCTTSHGHAHDVQLFRRLLQIMPASLMDHLPVQQLRNLTRRLVTAQAHRHNIFPHWLVLASRFGQALQHLPAQRQRELDDDMATFLSQQDWISDMARRMRYAWLVIKTHAASHTSTKGFLDLYRNCLGPNHRLNGLQRWQVIFARLSALQTFDPASRKQLMDGAYASIPERWSALLAHTMSSGNKETALRELSAVLAGIGEFASTARTLTSPPVHQLERNTMEALATACSSHNHVLVLHDAIDMKPRANRARPLWSWTTWTKHIEAIIKDASVDPCRIWQLLKLTYTPQAISSNQELLAKENTAKCRLLTQMAQWYLEADHLNDRQVLRNLQRCLNMQRALNHGVAPPQMLTHIVELICRDLERGQRGRTSRMEWLLAMVSKTYGAEEARKAALAWRGWRWTIENARGPSLV</sequence>
<reference evidence="1" key="1">
    <citation type="journal article" date="2020" name="bioRxiv">
        <title>Whole genome comparisons of ergot fungi reveals the divergence and evolution of species within the genus Claviceps are the result of varying mechanisms driving genome evolution and host range expansion.</title>
        <authorList>
            <person name="Wyka S.A."/>
            <person name="Mondo S.J."/>
            <person name="Liu M."/>
            <person name="Dettman J."/>
            <person name="Nalam V."/>
            <person name="Broders K.D."/>
        </authorList>
    </citation>
    <scope>NUCLEOTIDE SEQUENCE</scope>
    <source>
        <strain evidence="1">CCC 602</strain>
    </source>
</reference>
<dbReference type="EMBL" id="SRPW01000132">
    <property type="protein sequence ID" value="KAG6017499.1"/>
    <property type="molecule type" value="Genomic_DNA"/>
</dbReference>
<keyword evidence="2" id="KW-1185">Reference proteome</keyword>
<evidence type="ECO:0000313" key="1">
    <source>
        <dbReference type="EMBL" id="KAG6017499.1"/>
    </source>
</evidence>
<proteinExistence type="predicted"/>
<gene>
    <name evidence="1" type="ORF">E4U43_001035</name>
</gene>